<dbReference type="Gene3D" id="3.30.420.10">
    <property type="entry name" value="Ribonuclease H-like superfamily/Ribonuclease H"/>
    <property type="match status" value="1"/>
</dbReference>
<dbReference type="SUPFAM" id="SSF56219">
    <property type="entry name" value="DNase I-like"/>
    <property type="match status" value="1"/>
</dbReference>
<evidence type="ECO:0000259" key="1">
    <source>
        <dbReference type="PROSITE" id="PS50878"/>
    </source>
</evidence>
<dbReference type="Pfam" id="PF03372">
    <property type="entry name" value="Exo_endo_phos"/>
    <property type="match status" value="1"/>
</dbReference>
<dbReference type="EMBL" id="BSYR01000057">
    <property type="protein sequence ID" value="GMJ10822.1"/>
    <property type="molecule type" value="Genomic_DNA"/>
</dbReference>
<dbReference type="Gene3D" id="3.60.10.10">
    <property type="entry name" value="Endonuclease/exonuclease/phosphatase"/>
    <property type="match status" value="1"/>
</dbReference>
<protein>
    <recommendedName>
        <fullName evidence="1">Reverse transcriptase domain-containing protein</fullName>
    </recommendedName>
</protein>
<dbReference type="InterPro" id="IPR044730">
    <property type="entry name" value="RNase_H-like_dom_plant"/>
</dbReference>
<dbReference type="SUPFAM" id="SSF56672">
    <property type="entry name" value="DNA/RNA polymerases"/>
    <property type="match status" value="1"/>
</dbReference>
<dbReference type="CDD" id="cd06222">
    <property type="entry name" value="RNase_H_like"/>
    <property type="match status" value="1"/>
</dbReference>
<evidence type="ECO:0000313" key="2">
    <source>
        <dbReference type="EMBL" id="GMJ10822.1"/>
    </source>
</evidence>
<dbReference type="PANTHER" id="PTHR33116">
    <property type="entry name" value="REVERSE TRANSCRIPTASE ZINC-BINDING DOMAIN-CONTAINING PROTEIN-RELATED-RELATED"/>
    <property type="match status" value="1"/>
</dbReference>
<dbReference type="PROSITE" id="PS50878">
    <property type="entry name" value="RT_POL"/>
    <property type="match status" value="1"/>
</dbReference>
<dbReference type="Proteomes" id="UP001165190">
    <property type="component" value="Unassembled WGS sequence"/>
</dbReference>
<dbReference type="InterPro" id="IPR043502">
    <property type="entry name" value="DNA/RNA_pol_sf"/>
</dbReference>
<dbReference type="InterPro" id="IPR000477">
    <property type="entry name" value="RT_dom"/>
</dbReference>
<dbReference type="InterPro" id="IPR036397">
    <property type="entry name" value="RNaseH_sf"/>
</dbReference>
<dbReference type="GO" id="GO:0003676">
    <property type="term" value="F:nucleic acid binding"/>
    <property type="evidence" value="ECO:0007669"/>
    <property type="project" value="InterPro"/>
</dbReference>
<evidence type="ECO:0000313" key="3">
    <source>
        <dbReference type="Proteomes" id="UP001165190"/>
    </source>
</evidence>
<reference evidence="2" key="1">
    <citation type="submission" date="2023-05" db="EMBL/GenBank/DDBJ databases">
        <title>Genome and transcriptome analyses reveal genes involved in the formation of fine ridges on petal epidermal cells in Hibiscus trionum.</title>
        <authorList>
            <person name="Koshimizu S."/>
            <person name="Masuda S."/>
            <person name="Ishii T."/>
            <person name="Shirasu K."/>
            <person name="Hoshino A."/>
            <person name="Arita M."/>
        </authorList>
    </citation>
    <scope>NUCLEOTIDE SEQUENCE</scope>
    <source>
        <strain evidence="2">Hamamatsu line</strain>
    </source>
</reference>
<dbReference type="PANTHER" id="PTHR33116:SF86">
    <property type="entry name" value="REVERSE TRANSCRIPTASE DOMAIN-CONTAINING PROTEIN"/>
    <property type="match status" value="1"/>
</dbReference>
<dbReference type="InterPro" id="IPR026960">
    <property type="entry name" value="RVT-Znf"/>
</dbReference>
<accession>A0A9W7J9J6</accession>
<keyword evidence="3" id="KW-1185">Reference proteome</keyword>
<dbReference type="CDD" id="cd01650">
    <property type="entry name" value="RT_nLTR_like"/>
    <property type="match status" value="1"/>
</dbReference>
<dbReference type="InterPro" id="IPR012337">
    <property type="entry name" value="RNaseH-like_sf"/>
</dbReference>
<dbReference type="InterPro" id="IPR036691">
    <property type="entry name" value="Endo/exonu/phosph_ase_sf"/>
</dbReference>
<dbReference type="SUPFAM" id="SSF53098">
    <property type="entry name" value="Ribonuclease H-like"/>
    <property type="match status" value="1"/>
</dbReference>
<dbReference type="GO" id="GO:0004523">
    <property type="term" value="F:RNA-DNA hybrid ribonuclease activity"/>
    <property type="evidence" value="ECO:0007669"/>
    <property type="project" value="InterPro"/>
</dbReference>
<comment type="caution">
    <text evidence="2">The sequence shown here is derived from an EMBL/GenBank/DDBJ whole genome shotgun (WGS) entry which is preliminary data.</text>
</comment>
<dbReference type="Pfam" id="PF13456">
    <property type="entry name" value="RVT_3"/>
    <property type="match status" value="1"/>
</dbReference>
<dbReference type="InterPro" id="IPR002156">
    <property type="entry name" value="RNaseH_domain"/>
</dbReference>
<feature type="domain" description="Reverse transcriptase" evidence="1">
    <location>
        <begin position="479"/>
        <end position="761"/>
    </location>
</feature>
<name>A0A9W7J9J6_HIBTR</name>
<proteinExistence type="predicted"/>
<sequence>MRAICWNCRGLGMPSAVHELRSIILRLCPDFIFLSETRLNASKFESLKLYLEMEGFFAMDSSPSCAGLCLLFNKNVKLDFLSSSTRYIDVIVNNSNFRFRFTGIYGYAATNMKKHTWELIDSLKTKSNLPWLIGGDLNDILDDSEKQGGNRRPRSQILNFRDCLTRNNLFDCKPNTGWFTWTRTGPNVNPVCERLDRFLACSQWIHHFPNFGHFHSFSLESDHSVIILDTDNAPIPNHYNQQAVDHFRFETCWAHDPAGIQVCKRTWAATPGSILDKLSALGHNLQEWQHAQRKQSTLRMQQLQRSINHLLRRRHLSRKALSTLHNAKLELRKLTVAKEAYWAQRSRISWLTNGDKNTTYFHARATKRRRKNTTKGLLDDNGVWQSSTPNILQIASSYFQSIFSSSCPVSSPDLLNNIRPTVTTAMNDALLRPFTADEIRAAFLDINPKKAPGIDGFPSSFYKQHWDMIGPDFISLCMDLLQGKADMASVNRSVIVLIPKISDPTTMKHFRPISLCTVIYKTVSKVLVNRLKPALSSCISDSQAAFISGRNITDNILIAHELVHTLHSSGTLSSQGAAVKLDMEKAFDRVEWSFLRDVMLRMGFPREWVNLILRCVSSVSFSVRINGTISEEFFPTRGIRQGDPLSPFLFLICSQGLSAALETEQKEGRLSGLSASRRGPRVTHLLFADDSLVFLRNDPTEVNRLRYVLSLYASSSGQTVNFDKSTAYCSRGCSSAFLHAMRSILGVRLVDDPGIYLGVPLLIKKNRTASLGFVRDKVQSRMSKWDNNFLSYSGREILIKAVAQAMPQYVMSCYLLPQNIIDDITMSIRRYWWSGRSNKRGWPLLSWDSLCTPKNVGGLGFRDLRSFNIALLGKQIWHLLSHPDSLLARVLRAKYYPSGDLLNASADKRASFAWKGMHHAIHSLGPGYFWRPGIKSSIRLLSDTWGGDKPITLFGQYMDNEEIPLRCRDYMLRDYASWDESKLRNDLDKDDVERILRVPIYKDRPDKLVWGQHDSGNYTVRSGYFFLHQPARPLQRPTRLWKVISKSPTLPKIRSFGWRAGRDALPTGEKLRAIHHTDGHCPFCPAVLESAMHALRDCPTAQEVLRLVGLPSSVYTSTTSTMVAWLSEGTYCLDASGFALLLTTIWNIWNRRNDWVHSQRLQPSWLTAMNATGLLQEYAAANALLAVSAAVPAAAPPRWKTPSPGCIKINVDGAFHPGSGDAAVGVIARDAHGSIVGGCAVHEAGCRDATMVELHAIIAGIMLTRDRGWGEVLIESDSATVINKLSRNTEDNSLLGPQIADAQALLKSLPLITISFVPRSANFMAHNLATWVLRFTSSVYFDSVVPDCINVDVLADSQPLSCYNNNNTQGTLFPLGSLCASAQGG</sequence>
<dbReference type="InterPro" id="IPR005135">
    <property type="entry name" value="Endo/exonuclease/phosphatase"/>
</dbReference>
<dbReference type="OrthoDB" id="1002624at2759"/>
<organism evidence="2 3">
    <name type="scientific">Hibiscus trionum</name>
    <name type="common">Flower of an hour</name>
    <dbReference type="NCBI Taxonomy" id="183268"/>
    <lineage>
        <taxon>Eukaryota</taxon>
        <taxon>Viridiplantae</taxon>
        <taxon>Streptophyta</taxon>
        <taxon>Embryophyta</taxon>
        <taxon>Tracheophyta</taxon>
        <taxon>Spermatophyta</taxon>
        <taxon>Magnoliopsida</taxon>
        <taxon>eudicotyledons</taxon>
        <taxon>Gunneridae</taxon>
        <taxon>Pentapetalae</taxon>
        <taxon>rosids</taxon>
        <taxon>malvids</taxon>
        <taxon>Malvales</taxon>
        <taxon>Malvaceae</taxon>
        <taxon>Malvoideae</taxon>
        <taxon>Hibiscus</taxon>
    </lineage>
</organism>
<gene>
    <name evidence="2" type="ORF">HRI_004751400</name>
</gene>
<dbReference type="Pfam" id="PF00078">
    <property type="entry name" value="RVT_1"/>
    <property type="match status" value="1"/>
</dbReference>
<dbReference type="Pfam" id="PF13966">
    <property type="entry name" value="zf-RVT"/>
    <property type="match status" value="1"/>
</dbReference>